<accession>A0AAD4MLF8</accession>
<evidence type="ECO:0008006" key="3">
    <source>
        <dbReference type="Google" id="ProtNLM"/>
    </source>
</evidence>
<evidence type="ECO:0000313" key="2">
    <source>
        <dbReference type="Proteomes" id="UP001201812"/>
    </source>
</evidence>
<dbReference type="AlphaFoldDB" id="A0AAD4MLF8"/>
<organism evidence="1 2">
    <name type="scientific">Ditylenchus destructor</name>
    <dbReference type="NCBI Taxonomy" id="166010"/>
    <lineage>
        <taxon>Eukaryota</taxon>
        <taxon>Metazoa</taxon>
        <taxon>Ecdysozoa</taxon>
        <taxon>Nematoda</taxon>
        <taxon>Chromadorea</taxon>
        <taxon>Rhabditida</taxon>
        <taxon>Tylenchina</taxon>
        <taxon>Tylenchomorpha</taxon>
        <taxon>Sphaerularioidea</taxon>
        <taxon>Anguinidae</taxon>
        <taxon>Anguininae</taxon>
        <taxon>Ditylenchus</taxon>
    </lineage>
</organism>
<reference evidence="1" key="1">
    <citation type="submission" date="2022-01" db="EMBL/GenBank/DDBJ databases">
        <title>Genome Sequence Resource for Two Populations of Ditylenchus destructor, the Migratory Endoparasitic Phytonematode.</title>
        <authorList>
            <person name="Zhang H."/>
            <person name="Lin R."/>
            <person name="Xie B."/>
        </authorList>
    </citation>
    <scope>NUCLEOTIDE SEQUENCE</scope>
    <source>
        <strain evidence="1">BazhouSP</strain>
    </source>
</reference>
<dbReference type="Proteomes" id="UP001201812">
    <property type="component" value="Unassembled WGS sequence"/>
</dbReference>
<gene>
    <name evidence="1" type="ORF">DdX_18046</name>
</gene>
<keyword evidence="2" id="KW-1185">Reference proteome</keyword>
<sequence>MSDSRVNYYGLREIISFFHRQDLRQLSSVSKSFWYLIGTDFHHKPYLVIREFTWNPFLIINRGQHVETDNKYFVNNAAHFSQKIAVPETTFQQIPHCLWLRFKIVNIDGVSTEEPDPILFEAISHIWTDGVLQIVWERSSGLLRTSYESAFLNLDNRFIRALGNCRRLEVNMAGSICSLEQFLSGQYDVLCIADGFGCDDYEFPTAKIVEFLFGSRKEPRQLFIQTTETLDSEQRHDLRQSVLSELNASSCELAFRFVWIVSNFAQTLGIPNTEIPSGKIVRFVDAENVLAFQTGGN</sequence>
<name>A0AAD4MLF8_9BILA</name>
<comment type="caution">
    <text evidence="1">The sequence shown here is derived from an EMBL/GenBank/DDBJ whole genome shotgun (WGS) entry which is preliminary data.</text>
</comment>
<proteinExistence type="predicted"/>
<dbReference type="EMBL" id="JAKKPZ010000229">
    <property type="protein sequence ID" value="KAI1698207.1"/>
    <property type="molecule type" value="Genomic_DNA"/>
</dbReference>
<evidence type="ECO:0000313" key="1">
    <source>
        <dbReference type="EMBL" id="KAI1698207.1"/>
    </source>
</evidence>
<protein>
    <recommendedName>
        <fullName evidence="3">F-box domain-containing protein</fullName>
    </recommendedName>
</protein>